<evidence type="ECO:0000259" key="1">
    <source>
        <dbReference type="Pfam" id="PF01636"/>
    </source>
</evidence>
<evidence type="ECO:0000313" key="3">
    <source>
        <dbReference type="Proteomes" id="UP001296873"/>
    </source>
</evidence>
<dbReference type="SUPFAM" id="SSF56112">
    <property type="entry name" value="Protein kinase-like (PK-like)"/>
    <property type="match status" value="1"/>
</dbReference>
<gene>
    <name evidence="2" type="ORF">CKO28_10820</name>
</gene>
<reference evidence="2 3" key="1">
    <citation type="journal article" date="2020" name="Microorganisms">
        <title>Osmotic Adaptation and Compatible Solute Biosynthesis of Phototrophic Bacteria as Revealed from Genome Analyses.</title>
        <authorList>
            <person name="Imhoff J.F."/>
            <person name="Rahn T."/>
            <person name="Kunzel S."/>
            <person name="Keller A."/>
            <person name="Neulinger S.C."/>
        </authorList>
    </citation>
    <scope>NUCLEOTIDE SEQUENCE [LARGE SCALE GENOMIC DNA]</scope>
    <source>
        <strain evidence="2 3">DSM 9895</strain>
    </source>
</reference>
<proteinExistence type="predicted"/>
<dbReference type="InterPro" id="IPR002575">
    <property type="entry name" value="Aminoglycoside_PTrfase"/>
</dbReference>
<dbReference type="RefSeq" id="WP_200340840.1">
    <property type="nucleotide sequence ID" value="NZ_NRRL01000025.1"/>
</dbReference>
<dbReference type="InterPro" id="IPR011009">
    <property type="entry name" value="Kinase-like_dom_sf"/>
</dbReference>
<accession>A0ABS1DF60</accession>
<dbReference type="Pfam" id="PF01636">
    <property type="entry name" value="APH"/>
    <property type="match status" value="1"/>
</dbReference>
<feature type="domain" description="Aminoglycoside phosphotransferase" evidence="1">
    <location>
        <begin position="35"/>
        <end position="256"/>
    </location>
</feature>
<comment type="caution">
    <text evidence="2">The sequence shown here is derived from an EMBL/GenBank/DDBJ whole genome shotgun (WGS) entry which is preliminary data.</text>
</comment>
<keyword evidence="3" id="KW-1185">Reference proteome</keyword>
<dbReference type="EMBL" id="NRRL01000025">
    <property type="protein sequence ID" value="MBK1668524.1"/>
    <property type="molecule type" value="Genomic_DNA"/>
</dbReference>
<name>A0ABS1DF60_9PROT</name>
<dbReference type="Gene3D" id="3.90.1200.10">
    <property type="match status" value="1"/>
</dbReference>
<evidence type="ECO:0000313" key="2">
    <source>
        <dbReference type="EMBL" id="MBK1668524.1"/>
    </source>
</evidence>
<dbReference type="Proteomes" id="UP001296873">
    <property type="component" value="Unassembled WGS sequence"/>
</dbReference>
<protein>
    <recommendedName>
        <fullName evidence="1">Aminoglycoside phosphotransferase domain-containing protein</fullName>
    </recommendedName>
</protein>
<organism evidence="2 3">
    <name type="scientific">Rhodovibrio sodomensis</name>
    <dbReference type="NCBI Taxonomy" id="1088"/>
    <lineage>
        <taxon>Bacteria</taxon>
        <taxon>Pseudomonadati</taxon>
        <taxon>Pseudomonadota</taxon>
        <taxon>Alphaproteobacteria</taxon>
        <taxon>Rhodospirillales</taxon>
        <taxon>Rhodovibrionaceae</taxon>
        <taxon>Rhodovibrio</taxon>
    </lineage>
</organism>
<sequence>MPAVPDHATLTRALRDHPRFADLGDDELRPMAVKGLAHDHFRVGTRGWVLRVPKQSQFALSAADNLCYQAACFERVSTSGHAPELAAVLPPDQRLPMGALAVREIVGRPPRLPDDLPALATAMARVHGLPVPEADARAPLADHTDAVAGALAEIEAQAAYLEVADLDPAARAEIADELAWARDFAARGSGRHQPVRLVLTDTHPGNFLIDADGRAVIVDLEKALYGSPGTDLAHATLYSSTTWDPDTHADLSVGQLGAYYRHYLEIVGPELAARIRPWLVAMRRITFLRAITWCVMWSVEHRRAARADAGASGRDWSAENTDPALIAHVADRVGEYLRPATLRRMRAEWRKAPGLDAELGD</sequence>